<dbReference type="GO" id="GO:0003729">
    <property type="term" value="F:mRNA binding"/>
    <property type="evidence" value="ECO:0007669"/>
    <property type="project" value="TreeGrafter"/>
</dbReference>
<dbReference type="EMBL" id="JADDUC020000020">
    <property type="protein sequence ID" value="KAI1232957.1"/>
    <property type="molecule type" value="Genomic_DNA"/>
</dbReference>
<name>A0A835P538_9PASS</name>
<feature type="transmembrane region" description="Helical" evidence="13">
    <location>
        <begin position="337"/>
        <end position="361"/>
    </location>
</feature>
<dbReference type="GO" id="GO:0007417">
    <property type="term" value="P:central nervous system development"/>
    <property type="evidence" value="ECO:0007669"/>
    <property type="project" value="TreeGrafter"/>
</dbReference>
<evidence type="ECO:0000256" key="3">
    <source>
        <dbReference type="ARBA" id="ARBA00006635"/>
    </source>
</evidence>
<feature type="non-terminal residue" evidence="15">
    <location>
        <position position="685"/>
    </location>
</feature>
<keyword evidence="8" id="KW-0007">Acetylation</keyword>
<dbReference type="Proteomes" id="UP000618051">
    <property type="component" value="Unassembled WGS sequence"/>
</dbReference>
<dbReference type="PROSITE" id="PS50102">
    <property type="entry name" value="RRM"/>
    <property type="match status" value="2"/>
</dbReference>
<dbReference type="Pfam" id="PF00076">
    <property type="entry name" value="RRM_1"/>
    <property type="match status" value="2"/>
</dbReference>
<evidence type="ECO:0000313" key="17">
    <source>
        <dbReference type="Proteomes" id="UP000618051"/>
    </source>
</evidence>
<keyword evidence="13" id="KW-0812">Transmembrane</keyword>
<evidence type="ECO:0000256" key="4">
    <source>
        <dbReference type="ARBA" id="ARBA00022490"/>
    </source>
</evidence>
<dbReference type="PANTHER" id="PTHR48032:SF3">
    <property type="entry name" value="RNA-BINDING PROTEIN MUSASHI HOMOLOG 1"/>
    <property type="match status" value="1"/>
</dbReference>
<dbReference type="InterPro" id="IPR034126">
    <property type="entry name" value="MSI_RRM2"/>
</dbReference>
<comment type="subcellular location">
    <subcellularLocation>
        <location evidence="2">Cytoplasm</location>
    </subcellularLocation>
    <subcellularLocation>
        <location evidence="1">Nucleus</location>
    </subcellularLocation>
</comment>
<evidence type="ECO:0000256" key="6">
    <source>
        <dbReference type="ARBA" id="ARBA00022737"/>
    </source>
</evidence>
<dbReference type="EMBL" id="JADDUC010000008">
    <property type="protein sequence ID" value="KAG0132312.1"/>
    <property type="molecule type" value="Genomic_DNA"/>
</dbReference>
<proteinExistence type="inferred from homology"/>
<evidence type="ECO:0000313" key="16">
    <source>
        <dbReference type="EMBL" id="KAI1232957.1"/>
    </source>
</evidence>
<dbReference type="InterPro" id="IPR035979">
    <property type="entry name" value="RBD_domain_sf"/>
</dbReference>
<evidence type="ECO:0000256" key="1">
    <source>
        <dbReference type="ARBA" id="ARBA00004123"/>
    </source>
</evidence>
<dbReference type="InterPro" id="IPR012677">
    <property type="entry name" value="Nucleotide-bd_a/b_plait_sf"/>
</dbReference>
<evidence type="ECO:0000256" key="7">
    <source>
        <dbReference type="ARBA" id="ARBA00022884"/>
    </source>
</evidence>
<evidence type="ECO:0000256" key="5">
    <source>
        <dbReference type="ARBA" id="ARBA00022553"/>
    </source>
</evidence>
<dbReference type="Gene3D" id="3.30.70.330">
    <property type="match status" value="2"/>
</dbReference>
<evidence type="ECO:0000256" key="13">
    <source>
        <dbReference type="SAM" id="Phobius"/>
    </source>
</evidence>
<dbReference type="CDD" id="cd12323">
    <property type="entry name" value="RRM2_MSI"/>
    <property type="match status" value="1"/>
</dbReference>
<feature type="domain" description="RRM" evidence="14">
    <location>
        <begin position="77"/>
        <end position="154"/>
    </location>
</feature>
<keyword evidence="4" id="KW-0963">Cytoplasm</keyword>
<dbReference type="FunFam" id="3.30.70.330:FF:000020">
    <property type="entry name" value="RNA-binding protein Musashi homolog 2 isoform X1"/>
    <property type="match status" value="1"/>
</dbReference>
<dbReference type="GO" id="GO:0005737">
    <property type="term" value="C:cytoplasm"/>
    <property type="evidence" value="ECO:0007669"/>
    <property type="project" value="UniProtKB-SubCell"/>
</dbReference>
<reference evidence="16 17" key="2">
    <citation type="journal article" date="2021" name="J. Hered.">
        <title>Feather Gene Expression Elucidates the Developmental Basis of Plumage Iridescence in African Starlings.</title>
        <authorList>
            <person name="Rubenstein D.R."/>
            <person name="Corvelo A."/>
            <person name="MacManes M.D."/>
            <person name="Maia R."/>
            <person name="Narzisi G."/>
            <person name="Rousaki A."/>
            <person name="Vandenabeele P."/>
            <person name="Shawkey M.D."/>
            <person name="Solomon J."/>
        </authorList>
    </citation>
    <scope>NUCLEOTIDE SEQUENCE [LARGE SCALE GENOMIC DNA]</scope>
    <source>
        <strain evidence="16">SS15</strain>
    </source>
</reference>
<dbReference type="SMART" id="SM00360">
    <property type="entry name" value="RRM"/>
    <property type="match status" value="2"/>
</dbReference>
<dbReference type="FunFam" id="3.30.70.330:FF:000596">
    <property type="entry name" value="RNA-binding protein Musashi homolog 1"/>
    <property type="match status" value="1"/>
</dbReference>
<evidence type="ECO:0000256" key="2">
    <source>
        <dbReference type="ARBA" id="ARBA00004496"/>
    </source>
</evidence>
<reference evidence="15" key="1">
    <citation type="submission" date="2020-10" db="EMBL/GenBank/DDBJ databases">
        <title>Feather gene expression reveals the developmental basis of iridescence in African starlings.</title>
        <authorList>
            <person name="Rubenstein D.R."/>
        </authorList>
    </citation>
    <scope>NUCLEOTIDE SEQUENCE</scope>
    <source>
        <strain evidence="15">SS15</strain>
        <tissue evidence="15">Liver</tissue>
    </source>
</reference>
<comment type="caution">
    <text evidence="15">The sequence shown here is derived from an EMBL/GenBank/DDBJ whole genome shotgun (WGS) entry which is preliminary data.</text>
</comment>
<dbReference type="InterPro" id="IPR000504">
    <property type="entry name" value="RRM_dom"/>
</dbReference>
<keyword evidence="7 12" id="KW-0694">RNA-binding</keyword>
<keyword evidence="13" id="KW-0472">Membrane</keyword>
<organism evidence="15">
    <name type="scientific">Lamprotornis superbus</name>
    <dbReference type="NCBI Taxonomy" id="245042"/>
    <lineage>
        <taxon>Eukaryota</taxon>
        <taxon>Metazoa</taxon>
        <taxon>Chordata</taxon>
        <taxon>Craniata</taxon>
        <taxon>Vertebrata</taxon>
        <taxon>Euteleostomi</taxon>
        <taxon>Archelosauria</taxon>
        <taxon>Archosauria</taxon>
        <taxon>Dinosauria</taxon>
        <taxon>Saurischia</taxon>
        <taxon>Theropoda</taxon>
        <taxon>Coelurosauria</taxon>
        <taxon>Aves</taxon>
        <taxon>Neognathae</taxon>
        <taxon>Neoaves</taxon>
        <taxon>Telluraves</taxon>
        <taxon>Australaves</taxon>
        <taxon>Passeriformes</taxon>
        <taxon>Sturnidae</taxon>
        <taxon>Lamprotornis</taxon>
    </lineage>
</organism>
<dbReference type="AlphaFoldDB" id="A0A835P538"/>
<keyword evidence="13" id="KW-1133">Transmembrane helix</keyword>
<accession>A0A835P538</accession>
<evidence type="ECO:0000256" key="12">
    <source>
        <dbReference type="PROSITE-ProRule" id="PRU00176"/>
    </source>
</evidence>
<evidence type="ECO:0000259" key="14">
    <source>
        <dbReference type="PROSITE" id="PS50102"/>
    </source>
</evidence>
<evidence type="ECO:0000256" key="10">
    <source>
        <dbReference type="ARBA" id="ARBA00058359"/>
    </source>
</evidence>
<evidence type="ECO:0000256" key="11">
    <source>
        <dbReference type="ARBA" id="ARBA00072856"/>
    </source>
</evidence>
<evidence type="ECO:0000313" key="15">
    <source>
        <dbReference type="EMBL" id="KAG0132312.1"/>
    </source>
</evidence>
<dbReference type="PANTHER" id="PTHR48032">
    <property type="entry name" value="RNA-BINDING PROTEIN MUSASHI HOMOLOG RBP6"/>
    <property type="match status" value="1"/>
</dbReference>
<dbReference type="SUPFAM" id="SSF54928">
    <property type="entry name" value="RNA-binding domain, RBD"/>
    <property type="match status" value="2"/>
</dbReference>
<reference evidence="16" key="3">
    <citation type="submission" date="2022-01" db="EMBL/GenBank/DDBJ databases">
        <authorList>
            <person name="Rubenstein D.R."/>
        </authorList>
    </citation>
    <scope>NUCLEOTIDE SEQUENCE</scope>
    <source>
        <strain evidence="16">SS15</strain>
        <tissue evidence="16">Liver</tissue>
    </source>
</reference>
<feature type="transmembrane region" description="Helical" evidence="13">
    <location>
        <begin position="367"/>
        <end position="389"/>
    </location>
</feature>
<dbReference type="OrthoDB" id="1875751at2759"/>
<keyword evidence="5" id="KW-0597">Phosphoprotein</keyword>
<comment type="function">
    <text evidence="10">RNA binding protein that regulates the expression of target mRNAs at the translation level. Regulates expression of the NOTCH1 antagonist NUMB. Binds RNA containing the sequence 5'-GUUAGUUAGUUAGUU-3' and other sequences containing the pattern 5'-[GA]U(1-3)AGU-3'. May play a role in the proliferation and maintenance of stem cells in the central nervous system.</text>
</comment>
<evidence type="ECO:0000256" key="8">
    <source>
        <dbReference type="ARBA" id="ARBA00022990"/>
    </source>
</evidence>
<evidence type="ECO:0000256" key="9">
    <source>
        <dbReference type="ARBA" id="ARBA00023242"/>
    </source>
</evidence>
<keyword evidence="9" id="KW-0539">Nucleus</keyword>
<keyword evidence="17" id="KW-1185">Reference proteome</keyword>
<protein>
    <recommendedName>
        <fullName evidence="11">RNA-binding protein Musashi homolog 1</fullName>
    </recommendedName>
</protein>
<dbReference type="GO" id="GO:0005634">
    <property type="term" value="C:nucleus"/>
    <property type="evidence" value="ECO:0007669"/>
    <property type="project" value="UniProtKB-SubCell"/>
</dbReference>
<dbReference type="GO" id="GO:0006417">
    <property type="term" value="P:regulation of translation"/>
    <property type="evidence" value="ECO:0007669"/>
    <property type="project" value="TreeGrafter"/>
</dbReference>
<feature type="domain" description="RRM" evidence="14">
    <location>
        <begin position="1"/>
        <end position="78"/>
    </location>
</feature>
<sequence>MEGLREYFSQFGEVKECLVMRDPLTKRSRGFGFVTFMDQAGVDKVLAQSRHELDSKTIDPKVAFPRRAQPKMVTRTKKIFVGGLSVNTTVEDVKQYFEQFGKVDDAMLMFDKTTNRHRGFGFVTFESEDIVEKVCEIHFHEINNKMVECKKAQPKEVMSPTGSARGRSRVMPYGMDAFMLGIGMLGYPGFQAATYASRSYTGIAPGYTYQFPEFRVERTPLPSAPVLPELTAIPLTAYGPMAAAAAAAAVVRGTGSTPSRTGGFLGTTSPGPMAELYGAANQDSGVSSYISAASPAPSTGFGHSLGLLPMGITEAGDQGGRRFPSDLTEDSKWLEDLLLVLFFYFIFLSFFEGCPFFLLFALSRARVFLFGFETVLNIFNSVVVVVSVFKAREERDRDRAKAERNCCISIFFKETVFNCFCFVNFYVGFSFSSCIICKYRELNLAAACSLAPRSSSRSWTWCRSVSNTLQQNPDRTSFFFCTPFTTPSLGSVAPALGWLRERALPPLLVLVTLKGIHSPNFIACVKISWERGSSSGGEGVGRGVIQGEIWLPVCFTLCSEDCGSLSVVLCGVIWSLLQNLLGLPPSLYVCFFKYFLIKEELHFIGFIFILYTSNLGLRTALSSLLVYALSCFRAPSRHPGPAVLLLGCESLSGHCLEAGALVSGGARFSSGGGFRTWQELNAALR</sequence>
<gene>
    <name evidence="16" type="ORF">IHE44_0006144</name>
    <name evidence="15" type="ORF">IHE44_013188</name>
</gene>
<comment type="similarity">
    <text evidence="3">Belongs to the Musashi family.</text>
</comment>
<keyword evidence="6" id="KW-0677">Repeat</keyword>